<comment type="caution">
    <text evidence="1">The sequence shown here is derived from an EMBL/GenBank/DDBJ whole genome shotgun (WGS) entry which is preliminary data.</text>
</comment>
<name>A0A9X0XDZ1_9BURK</name>
<keyword evidence="2" id="KW-1185">Reference proteome</keyword>
<dbReference type="InterPro" id="IPR044000">
    <property type="entry name" value="Phage_tube_2"/>
</dbReference>
<accession>A0A9X0XDZ1</accession>
<reference evidence="1 2" key="1">
    <citation type="submission" date="2021-01" db="EMBL/GenBank/DDBJ databases">
        <title>Piscinibacter sp. Jin2 Genome sequencing and assembly.</title>
        <authorList>
            <person name="Kim I."/>
        </authorList>
    </citation>
    <scope>NUCLEOTIDE SEQUENCE [LARGE SCALE GENOMIC DNA]</scope>
    <source>
        <strain evidence="1 2">Jin2</strain>
    </source>
</reference>
<proteinExistence type="predicted"/>
<dbReference type="Pfam" id="PF18906">
    <property type="entry name" value="Phage_tube_2"/>
    <property type="match status" value="1"/>
</dbReference>
<organism evidence="1 2">
    <name type="scientific">Aquariibacter lacus</name>
    <dbReference type="NCBI Taxonomy" id="2801332"/>
    <lineage>
        <taxon>Bacteria</taxon>
        <taxon>Pseudomonadati</taxon>
        <taxon>Pseudomonadota</taxon>
        <taxon>Betaproteobacteria</taxon>
        <taxon>Burkholderiales</taxon>
        <taxon>Sphaerotilaceae</taxon>
        <taxon>Aquariibacter</taxon>
    </lineage>
</organism>
<evidence type="ECO:0000313" key="1">
    <source>
        <dbReference type="EMBL" id="MBL0720190.1"/>
    </source>
</evidence>
<evidence type="ECO:0000313" key="2">
    <source>
        <dbReference type="Proteomes" id="UP000643207"/>
    </source>
</evidence>
<sequence>MAEAAGIRKQVRIARNNTGTYGAAPARTGAQRLRRTTSDVKLAKETYGSNEIRDDQQRAVFRHGVRSVPGTINNELSCGTYAELLAAMVRRDWTAGPSESGLTITVAGTGPVYTVSRASGSWYAGGWKRGMVFRFGAGLATGSLGKNLQILGIASATSMTVIVVNGSTLAAQSAVSGVSAIFVGKRTFMAASNHTDIDFGLEHWYPDVPTSELYLGIKPTRITLQAPGSGNVQFSCTLGGQDVADVPEKRGGVALSSEYFTNPTAATTSNVLTSSSGSLVVQGQRVGVVTSVNLELMAEFTGEACVGSDIKPFMTPGTMTAKGQLTVYFNTTSLRDAFWGEQDAEILGCFTAGRAGDADVFAYTIHRSSLTDATVDDGNKALIQTVPFEILLATDGAAGNDIERTTIAFQDSLA</sequence>
<dbReference type="EMBL" id="JAERRA010000001">
    <property type="protein sequence ID" value="MBL0720190.1"/>
    <property type="molecule type" value="Genomic_DNA"/>
</dbReference>
<dbReference type="Proteomes" id="UP000643207">
    <property type="component" value="Unassembled WGS sequence"/>
</dbReference>
<protein>
    <recommendedName>
        <fullName evidence="3">Phage tail protein</fullName>
    </recommendedName>
</protein>
<gene>
    <name evidence="1" type="ORF">JI742_09840</name>
</gene>
<evidence type="ECO:0008006" key="3">
    <source>
        <dbReference type="Google" id="ProtNLM"/>
    </source>
</evidence>
<dbReference type="AlphaFoldDB" id="A0A9X0XDZ1"/>
<dbReference type="RefSeq" id="WP_201826051.1">
    <property type="nucleotide sequence ID" value="NZ_JAERRA010000001.1"/>
</dbReference>